<dbReference type="EMBL" id="JARBHB010000002">
    <property type="protein sequence ID" value="KAJ8891485.1"/>
    <property type="molecule type" value="Genomic_DNA"/>
</dbReference>
<keyword evidence="4 7" id="KW-0808">Transferase</keyword>
<gene>
    <name evidence="8" type="ORF">PR048_004013</name>
</gene>
<comment type="function">
    <text evidence="7">Arginine methyltransferase involved in the assembly or stability of mitochondrial NADH:ubiquinone oxidoreductase complex (complex I).</text>
</comment>
<dbReference type="Gene3D" id="3.40.50.12710">
    <property type="match status" value="1"/>
</dbReference>
<sequence length="411" mass="45492">MHRVFCAQGYRHCRQQAGPPPHGDNKEETPLLRNLRSKIQAVGPITVAEYMKEVLTNPVSGYYMHGNVIGVHGDFITSPEVSQMFGEASILARRCEWQKMGAPRPLQLVELGPGHGSLAEDVLRVFVQLGASKGISLRLVEVSPALSKLQAARLCPGTSKKASTVASHYMAATTPHGTSVRWYRSVQDVPHLFSCFIAHEFFDALPVHKLQKTSAGWREVLIDIDPAGAPGKFRFVLSRAETPACKLFVKSGEQRAQLEVSPESGVVVQHLAKRLYQDGGLALVVDYGHDGTKCDTFRAFRRHQLHDPLEEPGTADLTADVDFSYLRSCAGDSLTLGPVPQASFLQRMGINTRLQVLLGSCLPEQRDRLLSGYHMMVDPDQMGERFQVFAMFPSVLRDHLTRFPVNGFHDP</sequence>
<dbReference type="InterPro" id="IPR029063">
    <property type="entry name" value="SAM-dependent_MTases_sf"/>
</dbReference>
<dbReference type="SUPFAM" id="SSF53335">
    <property type="entry name" value="S-adenosyl-L-methionine-dependent methyltransferases"/>
    <property type="match status" value="1"/>
</dbReference>
<comment type="subcellular location">
    <subcellularLocation>
        <location evidence="1 7">Mitochondrion</location>
    </subcellularLocation>
</comment>
<dbReference type="InterPro" id="IPR003788">
    <property type="entry name" value="NDUFAF7"/>
</dbReference>
<accession>A0ABQ9I4C5</accession>
<dbReference type="Proteomes" id="UP001159363">
    <property type="component" value="Chromosome 2"/>
</dbReference>
<protein>
    <recommendedName>
        <fullName evidence="7">Protein arginine methyltransferase NDUFAF7</fullName>
        <ecNumber evidence="7">2.1.1.320</ecNumber>
    </recommendedName>
</protein>
<evidence type="ECO:0000256" key="2">
    <source>
        <dbReference type="ARBA" id="ARBA00005891"/>
    </source>
</evidence>
<dbReference type="PANTHER" id="PTHR12049">
    <property type="entry name" value="PROTEIN ARGININE METHYLTRANSFERASE NDUFAF7, MITOCHONDRIAL"/>
    <property type="match status" value="1"/>
</dbReference>
<dbReference type="InterPro" id="IPR038375">
    <property type="entry name" value="NDUFAF7_sf"/>
</dbReference>
<evidence type="ECO:0000256" key="7">
    <source>
        <dbReference type="RuleBase" id="RU364114"/>
    </source>
</evidence>
<dbReference type="PANTHER" id="PTHR12049:SF7">
    <property type="entry name" value="PROTEIN ARGININE METHYLTRANSFERASE NDUFAF7, MITOCHONDRIAL"/>
    <property type="match status" value="1"/>
</dbReference>
<keyword evidence="9" id="KW-1185">Reference proteome</keyword>
<comment type="similarity">
    <text evidence="2 7">Belongs to the NDUFAF7 family.</text>
</comment>
<evidence type="ECO:0000313" key="8">
    <source>
        <dbReference type="EMBL" id="KAJ8891485.1"/>
    </source>
</evidence>
<comment type="catalytic activity">
    <reaction evidence="6 7">
        <text>L-arginyl-[protein] + 2 S-adenosyl-L-methionine = N(omega),N(omega)'-dimethyl-L-arginyl-[protein] + 2 S-adenosyl-L-homocysteine + 2 H(+)</text>
        <dbReference type="Rhea" id="RHEA:48108"/>
        <dbReference type="Rhea" id="RHEA-COMP:10532"/>
        <dbReference type="Rhea" id="RHEA-COMP:11992"/>
        <dbReference type="ChEBI" id="CHEBI:15378"/>
        <dbReference type="ChEBI" id="CHEBI:29965"/>
        <dbReference type="ChEBI" id="CHEBI:57856"/>
        <dbReference type="ChEBI" id="CHEBI:59789"/>
        <dbReference type="ChEBI" id="CHEBI:88221"/>
        <dbReference type="EC" id="2.1.1.320"/>
    </reaction>
</comment>
<reference evidence="8 9" key="1">
    <citation type="submission" date="2023-02" db="EMBL/GenBank/DDBJ databases">
        <title>LHISI_Scaffold_Assembly.</title>
        <authorList>
            <person name="Stuart O.P."/>
            <person name="Cleave R."/>
            <person name="Magrath M.J.L."/>
            <person name="Mikheyev A.S."/>
        </authorList>
    </citation>
    <scope>NUCLEOTIDE SEQUENCE [LARGE SCALE GENOMIC DNA]</scope>
    <source>
        <strain evidence="8">Daus_M_001</strain>
        <tissue evidence="8">Leg muscle</tissue>
    </source>
</reference>
<proteinExistence type="inferred from homology"/>
<dbReference type="EC" id="2.1.1.320" evidence="7"/>
<evidence type="ECO:0000256" key="3">
    <source>
        <dbReference type="ARBA" id="ARBA00022603"/>
    </source>
</evidence>
<evidence type="ECO:0000256" key="5">
    <source>
        <dbReference type="ARBA" id="ARBA00023128"/>
    </source>
</evidence>
<dbReference type="Pfam" id="PF02636">
    <property type="entry name" value="Methyltransf_28"/>
    <property type="match status" value="1"/>
</dbReference>
<evidence type="ECO:0000256" key="1">
    <source>
        <dbReference type="ARBA" id="ARBA00004173"/>
    </source>
</evidence>
<keyword evidence="5 7" id="KW-0496">Mitochondrion</keyword>
<keyword evidence="3 7" id="KW-0489">Methyltransferase</keyword>
<evidence type="ECO:0000313" key="9">
    <source>
        <dbReference type="Proteomes" id="UP001159363"/>
    </source>
</evidence>
<name>A0ABQ9I4C5_9NEOP</name>
<organism evidence="8 9">
    <name type="scientific">Dryococelus australis</name>
    <dbReference type="NCBI Taxonomy" id="614101"/>
    <lineage>
        <taxon>Eukaryota</taxon>
        <taxon>Metazoa</taxon>
        <taxon>Ecdysozoa</taxon>
        <taxon>Arthropoda</taxon>
        <taxon>Hexapoda</taxon>
        <taxon>Insecta</taxon>
        <taxon>Pterygota</taxon>
        <taxon>Neoptera</taxon>
        <taxon>Polyneoptera</taxon>
        <taxon>Phasmatodea</taxon>
        <taxon>Verophasmatodea</taxon>
        <taxon>Anareolatae</taxon>
        <taxon>Phasmatidae</taxon>
        <taxon>Eurycanthinae</taxon>
        <taxon>Dryococelus</taxon>
    </lineage>
</organism>
<comment type="caution">
    <text evidence="8">The sequence shown here is derived from an EMBL/GenBank/DDBJ whole genome shotgun (WGS) entry which is preliminary data.</text>
</comment>
<evidence type="ECO:0000256" key="4">
    <source>
        <dbReference type="ARBA" id="ARBA00022679"/>
    </source>
</evidence>
<evidence type="ECO:0000256" key="6">
    <source>
        <dbReference type="ARBA" id="ARBA00048612"/>
    </source>
</evidence>